<evidence type="ECO:0000313" key="4">
    <source>
        <dbReference type="Proteomes" id="UP000077726"/>
    </source>
</evidence>
<evidence type="ECO:0000256" key="1">
    <source>
        <dbReference type="SAM" id="Phobius"/>
    </source>
</evidence>
<dbReference type="AlphaFoldDB" id="A0A1B6VZE0"/>
<dbReference type="EMBL" id="LXSQ01000013">
    <property type="protein sequence ID" value="OAM43565.1"/>
    <property type="molecule type" value="Genomic_DNA"/>
</dbReference>
<name>A0A1B6VZE0_9NEIS</name>
<keyword evidence="4" id="KW-1185">Reference proteome</keyword>
<feature type="transmembrane region" description="Helical" evidence="1">
    <location>
        <begin position="53"/>
        <end position="72"/>
    </location>
</feature>
<sequence>MKLTLSRQHLFMLLVFTVLLLLFTQSAFASAAQGGGLPYEGWLTKLRQSVTGPVAFSVSIIGIVVAGAVLIFGGELNAFFRSLIFIVLVMSLLVGAQNLMSELFGQGAEITTSAQTLPTTVSPGYTYSPHS</sequence>
<gene>
    <name evidence="3" type="ORF">A7Q00_05210</name>
</gene>
<dbReference type="STRING" id="1795832.A7Q00_05210"/>
<organism evidence="3 4">
    <name type="scientific">Eikenella halliae</name>
    <dbReference type="NCBI Taxonomy" id="1795832"/>
    <lineage>
        <taxon>Bacteria</taxon>
        <taxon>Pseudomonadati</taxon>
        <taxon>Pseudomonadota</taxon>
        <taxon>Betaproteobacteria</taxon>
        <taxon>Neisseriales</taxon>
        <taxon>Neisseriaceae</taxon>
        <taxon>Eikenella</taxon>
    </lineage>
</organism>
<feature type="transmembrane region" description="Helical" evidence="1">
    <location>
        <begin position="79"/>
        <end position="96"/>
    </location>
</feature>
<dbReference type="Proteomes" id="UP000077726">
    <property type="component" value="Unassembled WGS sequence"/>
</dbReference>
<dbReference type="RefSeq" id="WP_064089557.1">
    <property type="nucleotide sequence ID" value="NZ_LXSQ01000013.1"/>
</dbReference>
<feature type="signal peptide" evidence="2">
    <location>
        <begin position="1"/>
        <end position="31"/>
    </location>
</feature>
<protein>
    <submittedName>
        <fullName evidence="3">Conjugal transfer protein TrbC</fullName>
    </submittedName>
</protein>
<proteinExistence type="predicted"/>
<dbReference type="Pfam" id="PF04956">
    <property type="entry name" value="TrbC"/>
    <property type="match status" value="1"/>
</dbReference>
<keyword evidence="1" id="KW-0472">Membrane</keyword>
<keyword evidence="1" id="KW-0812">Transmembrane</keyword>
<feature type="chain" id="PRO_5008590652" evidence="2">
    <location>
        <begin position="32"/>
        <end position="131"/>
    </location>
</feature>
<accession>A0A1B6VZE0</accession>
<keyword evidence="1" id="KW-1133">Transmembrane helix</keyword>
<dbReference type="InterPro" id="IPR007039">
    <property type="entry name" value="TrbC/VirB2"/>
</dbReference>
<keyword evidence="2" id="KW-0732">Signal</keyword>
<reference evidence="4" key="1">
    <citation type="submission" date="2016-05" db="EMBL/GenBank/DDBJ databases">
        <title>Draft genome of Corynebacterium afermentans subsp. afermentans LCDC 88199T.</title>
        <authorList>
            <person name="Bernier A.-M."/>
            <person name="Bernard K."/>
        </authorList>
    </citation>
    <scope>NUCLEOTIDE SEQUENCE [LARGE SCALE GENOMIC DNA]</scope>
    <source>
        <strain evidence="4">NML130454</strain>
    </source>
</reference>
<comment type="caution">
    <text evidence="3">The sequence shown here is derived from an EMBL/GenBank/DDBJ whole genome shotgun (WGS) entry which is preliminary data.</text>
</comment>
<dbReference type="OrthoDB" id="8708725at2"/>
<evidence type="ECO:0000256" key="2">
    <source>
        <dbReference type="SAM" id="SignalP"/>
    </source>
</evidence>
<evidence type="ECO:0000313" key="3">
    <source>
        <dbReference type="EMBL" id="OAM43565.1"/>
    </source>
</evidence>